<dbReference type="AlphaFoldDB" id="F7E406"/>
<dbReference type="GO" id="GO:0031124">
    <property type="term" value="P:mRNA 3'-end processing"/>
    <property type="evidence" value="ECO:0007669"/>
    <property type="project" value="InterPro"/>
</dbReference>
<dbReference type="GeneTree" id="ENSGT00940000156694"/>
<keyword evidence="3" id="KW-0539">Nucleus</keyword>
<dbReference type="Pfam" id="PF05843">
    <property type="entry name" value="Suf"/>
    <property type="match status" value="2"/>
</dbReference>
<dbReference type="Bgee" id="ENSXETG00000026438">
    <property type="expression patterns" value="Expressed in gastrula and 22 other cell types or tissues"/>
</dbReference>
<dbReference type="InterPro" id="IPR045243">
    <property type="entry name" value="Rna14-like"/>
</dbReference>
<dbReference type="Ensembl" id="ENSXETT00000001541">
    <property type="protein sequence ID" value="ENSXETP00000001541"/>
    <property type="gene ID" value="ENSXETG00000026438"/>
</dbReference>
<dbReference type="PANTHER" id="PTHR19980:SF0">
    <property type="entry name" value="CLEAVAGE STIMULATION FACTOR SUBUNIT 3"/>
    <property type="match status" value="1"/>
</dbReference>
<keyword evidence="2" id="KW-0677">Repeat</keyword>
<dbReference type="SMART" id="SM00386">
    <property type="entry name" value="HAT"/>
    <property type="match status" value="8"/>
</dbReference>
<evidence type="ECO:0000256" key="1">
    <source>
        <dbReference type="ARBA" id="ARBA00004123"/>
    </source>
</evidence>
<evidence type="ECO:0000313" key="5">
    <source>
        <dbReference type="Ensembl" id="ENSXETP00000001541"/>
    </source>
</evidence>
<name>F7E406_XENTR</name>
<accession>F7E406</accession>
<dbReference type="HOGENOM" id="CLU_044994_0_0_1"/>
<dbReference type="InterPro" id="IPR003107">
    <property type="entry name" value="HAT"/>
</dbReference>
<protein>
    <submittedName>
        <fullName evidence="5">Transcription factor Sox-17-beta.1</fullName>
    </submittedName>
</protein>
<proteinExistence type="predicted"/>
<dbReference type="Xenbase" id="XB-GENE-484865">
    <property type="gene designation" value="sox17b.1"/>
</dbReference>
<evidence type="ECO:0000259" key="4">
    <source>
        <dbReference type="Pfam" id="PF05843"/>
    </source>
</evidence>
<evidence type="ECO:0000256" key="3">
    <source>
        <dbReference type="ARBA" id="ARBA00023242"/>
    </source>
</evidence>
<evidence type="ECO:0000256" key="2">
    <source>
        <dbReference type="ARBA" id="ARBA00022737"/>
    </source>
</evidence>
<reference evidence="5" key="1">
    <citation type="journal article" date="2010" name="Science">
        <title>The genome of the Western clawed frog Xenopus tropicalis.</title>
        <authorList>
            <person name="Hellsten U."/>
            <person name="Harland R.M."/>
            <person name="Gilchrist M.J."/>
            <person name="Hendrix D."/>
            <person name="Jurka J."/>
            <person name="Kapitonov V."/>
            <person name="Ovcharenko I."/>
            <person name="Putnam N.H."/>
            <person name="Shu S."/>
            <person name="Taher L."/>
            <person name="Blitz I.L."/>
            <person name="Blumberg B."/>
            <person name="Dichmann D.S."/>
            <person name="Dubchak I."/>
            <person name="Amaya E."/>
            <person name="Detter J.C."/>
            <person name="Fletcher R."/>
            <person name="Gerhard D.S."/>
            <person name="Goodstein D."/>
            <person name="Graves T."/>
            <person name="Grigoriev I.V."/>
            <person name="Grimwood J."/>
            <person name="Kawashima T."/>
            <person name="Lindquist E."/>
            <person name="Lucas S.M."/>
            <person name="Mead P.E."/>
            <person name="Mitros T."/>
            <person name="Ogino H."/>
            <person name="Ohta Y."/>
            <person name="Poliakov A.V."/>
            <person name="Pollet N."/>
            <person name="Robert J."/>
            <person name="Salamov A."/>
            <person name="Sater A.K."/>
            <person name="Schmutz J."/>
            <person name="Terry A."/>
            <person name="Vize P.D."/>
            <person name="Warren W.C."/>
            <person name="Wells D."/>
            <person name="Wills A."/>
            <person name="Wilson R.K."/>
            <person name="Zimmerman L.B."/>
            <person name="Zorn A.M."/>
            <person name="Grainger R."/>
            <person name="Grammer T."/>
            <person name="Khokha M.K."/>
            <person name="Richardson P.M."/>
            <person name="Rokhsar D.S."/>
        </authorList>
    </citation>
    <scope>NUCLEOTIDE SEQUENCE [LARGE SCALE GENOMIC DNA]</scope>
    <source>
        <strain evidence="5">Nigerian</strain>
    </source>
</reference>
<dbReference type="InterPro" id="IPR011990">
    <property type="entry name" value="TPR-like_helical_dom_sf"/>
</dbReference>
<dbReference type="GO" id="GO:0005634">
    <property type="term" value="C:nucleus"/>
    <property type="evidence" value="ECO:0007669"/>
    <property type="project" value="UniProtKB-SubCell"/>
</dbReference>
<dbReference type="Gene3D" id="1.25.40.1040">
    <property type="match status" value="2"/>
</dbReference>
<dbReference type="FunFam" id="1.25.40.1040:FF:000002">
    <property type="entry name" value="Cleavage stimulation factor subunit 3"/>
    <property type="match status" value="1"/>
</dbReference>
<dbReference type="InterPro" id="IPR008847">
    <property type="entry name" value="Suf"/>
</dbReference>
<gene>
    <name evidence="5" type="primary">sox17b.1</name>
</gene>
<sequence length="632" mass="73094">SCYLFSPHKAAEYVPEKVKKAEKKLEDNPYDLDAWSILIREAQNQPIDKAQKTYERLVAQFPSSGRFWKLYIEAEVKAKNDDKVEKLFQRCLMKVLHIDLWKCYVSYVRETKRKLPSYKEKMAQAYDFALDKIGMEIMSYQIWVDYINFLKGVEAVGSYAENQRITAVRRVYQRGCVNPMINIEQLWRDYNKYEEGINIHLAKKMIEDRSRDYMNARRVAKEYETVMKGLDRNAPSVPPQNTPQEAQQVEMWKKYIQWEKSNPLRTEDQTLITKRVMFAYEQCLLVLGHHPDIWYEAGQYLEQSSKLLAEKGDMNNAKLFSDEAANIYERAISTLLKKNMLLYFAYADYEEVSICIGDLHEQKGHVLLQRITWFLINMDNNTRVLFERVLTSGSLPPEKSGEIWARFLAFESNIGDLASILKVEKRRYTAFKEEYEGKETALLVDRYKFMDLYPCSTSELKALGYKDVSRAKLAALIPDPVIAPSIAPSLKDDVDRKPEYPKHVPDDHFPDGTFSSVFPVPPAAVILMKLLPPPICFQGPFVQVDEIMEILRRCKLPDTVEEAVRIITGSQAEMNMEGNGPVEVNTLLNKSVKRPNEDSDDEEEKGSVAIFPFSVIPCGWAVHIACRLQRRS</sequence>
<organism evidence="5">
    <name type="scientific">Xenopus tropicalis</name>
    <name type="common">Western clawed frog</name>
    <name type="synonym">Silurana tropicalis</name>
    <dbReference type="NCBI Taxonomy" id="8364"/>
    <lineage>
        <taxon>Eukaryota</taxon>
        <taxon>Metazoa</taxon>
        <taxon>Chordata</taxon>
        <taxon>Craniata</taxon>
        <taxon>Vertebrata</taxon>
        <taxon>Euteleostomi</taxon>
        <taxon>Amphibia</taxon>
        <taxon>Batrachia</taxon>
        <taxon>Anura</taxon>
        <taxon>Pipoidea</taxon>
        <taxon>Pipidae</taxon>
        <taxon>Xenopodinae</taxon>
        <taxon>Xenopus</taxon>
        <taxon>Silurana</taxon>
    </lineage>
</organism>
<dbReference type="ExpressionAtlas" id="F7E406">
    <property type="expression patterns" value="differential"/>
</dbReference>
<feature type="domain" description="Suppressor of forked" evidence="4">
    <location>
        <begin position="375"/>
        <end position="460"/>
    </location>
</feature>
<reference evidence="5" key="2">
    <citation type="submission" date="2011-06" db="UniProtKB">
        <authorList>
            <consortium name="Ensembl"/>
        </authorList>
    </citation>
    <scope>IDENTIFICATION</scope>
</reference>
<dbReference type="SUPFAM" id="SSF48452">
    <property type="entry name" value="TPR-like"/>
    <property type="match status" value="1"/>
</dbReference>
<dbReference type="FunFam" id="1.25.40.10:FF:002674">
    <property type="entry name" value="Uncharacterized protein"/>
    <property type="match status" value="1"/>
</dbReference>
<feature type="domain" description="Suppressor of forked" evidence="4">
    <location>
        <begin position="17"/>
        <end position="361"/>
    </location>
</feature>
<dbReference type="PANTHER" id="PTHR19980">
    <property type="entry name" value="RNA CLEAVAGE STIMULATION FACTOR"/>
    <property type="match status" value="1"/>
</dbReference>
<comment type="subcellular location">
    <subcellularLocation>
        <location evidence="1">Nucleus</location>
    </subcellularLocation>
</comment>